<name>A0A7M7HEZ3_STRPU</name>
<dbReference type="InterPro" id="IPR006620">
    <property type="entry name" value="Pro_4_hyd_alph"/>
</dbReference>
<feature type="compositionally biased region" description="Acidic residues" evidence="10">
    <location>
        <begin position="401"/>
        <end position="415"/>
    </location>
</feature>
<evidence type="ECO:0000256" key="1">
    <source>
        <dbReference type="ARBA" id="ARBA00001961"/>
    </source>
</evidence>
<dbReference type="GO" id="GO:0005737">
    <property type="term" value="C:cytoplasm"/>
    <property type="evidence" value="ECO:0000318"/>
    <property type="project" value="GO_Central"/>
</dbReference>
<feature type="compositionally biased region" description="Basic and acidic residues" evidence="10">
    <location>
        <begin position="439"/>
        <end position="455"/>
    </location>
</feature>
<dbReference type="FunCoup" id="A0A7M7HEZ3">
    <property type="interactions" value="1448"/>
</dbReference>
<dbReference type="OMA" id="HDHEILY"/>
<evidence type="ECO:0000313" key="12">
    <source>
        <dbReference type="EnsemblMetazoa" id="XP_011661014"/>
    </source>
</evidence>
<comment type="catalytic activity">
    <reaction evidence="9">
        <text>[ribosomal protein uS12]-L-proline + 2-oxoglutarate + O2 = [ribosomal protein uS12]-(3S)-3-hydroxy-L-proline + succinate + CO2</text>
        <dbReference type="Rhea" id="RHEA:54156"/>
        <dbReference type="Rhea" id="RHEA-COMP:13816"/>
        <dbReference type="Rhea" id="RHEA-COMP:13818"/>
        <dbReference type="ChEBI" id="CHEBI:15379"/>
        <dbReference type="ChEBI" id="CHEBI:16526"/>
        <dbReference type="ChEBI" id="CHEBI:16810"/>
        <dbReference type="ChEBI" id="CHEBI:30031"/>
        <dbReference type="ChEBI" id="CHEBI:50342"/>
        <dbReference type="ChEBI" id="CHEBI:85428"/>
    </reaction>
</comment>
<evidence type="ECO:0000256" key="5">
    <source>
        <dbReference type="ARBA" id="ARBA00022964"/>
    </source>
</evidence>
<proteinExistence type="inferred from homology"/>
<keyword evidence="4" id="KW-0847">Vitamin C</keyword>
<keyword evidence="3" id="KW-0479">Metal-binding</keyword>
<sequence>MSEANITDKRDLSDGGPSEEAPSRVSSPPRKKKQKTNGAVGVLSHPAEINEKYVEKSFKDCMRAVFQDGVEATHIGTCIGTEAAVITNPFTCCVLPNFVKDERFLKGLKEELLELDFNNKSNDLYKFQQSDALQNFTSLYITALKKLLYEDFLSWLREVTGIPFINTFDLTCSKYNYTDVLLCHDDELEGRRVAFILYLVPTWAKKDGGLLDLFDMDEHGQPKSVVKSLVPNWNNFVFFEVTPKSFHQVSEVLNQDKCRLSVSGWFHGPTVPRPAPYIEPRCTLTPHVDTQETLFYEWINESYLDFGNQSEVQDTFSDESEIQLSRFFEKEKYEAVLTQLQNSDIRWKSRGPANKRHYKSAELTSLPPVIQECLSVMQSEHMFLLLSNFTALRLHAQAPCSDDDDDDDDEDEIEEVQEKTEEGLDDEDGEKVNGTRCKSASEESESKPEARIVDHDDGDEREGVTKERGEQSDKVQDGDVHEQGTSRKDETDLQDGVVIKMKREASTPRCRAEVRKWTHGCYTLLHDTDTEGSEFALDASVFFNTHGVSQATGGFVSYIAKGEDEELLSVLPEENSLSLVYRDKETLKFVKHINHSYRTSRGSNGNPQNSHCAFYELYLVYYE</sequence>
<evidence type="ECO:0000256" key="4">
    <source>
        <dbReference type="ARBA" id="ARBA00022896"/>
    </source>
</evidence>
<evidence type="ECO:0000256" key="8">
    <source>
        <dbReference type="ARBA" id="ARBA00029938"/>
    </source>
</evidence>
<evidence type="ECO:0000313" key="13">
    <source>
        <dbReference type="Proteomes" id="UP000007110"/>
    </source>
</evidence>
<dbReference type="InterPro" id="IPR051842">
    <property type="entry name" value="uS12_prolyl_hydroxylase"/>
</dbReference>
<feature type="compositionally biased region" description="Basic and acidic residues" evidence="10">
    <location>
        <begin position="1"/>
        <end position="13"/>
    </location>
</feature>
<dbReference type="GO" id="GO:0005506">
    <property type="term" value="F:iron ion binding"/>
    <property type="evidence" value="ECO:0007669"/>
    <property type="project" value="InterPro"/>
</dbReference>
<accession>A0A7M7HEZ3</accession>
<dbReference type="PROSITE" id="PS51471">
    <property type="entry name" value="FE2OG_OXY"/>
    <property type="match status" value="1"/>
</dbReference>
<dbReference type="GO" id="GO:0031418">
    <property type="term" value="F:L-ascorbic acid binding"/>
    <property type="evidence" value="ECO:0007669"/>
    <property type="project" value="UniProtKB-KW"/>
</dbReference>
<organism evidence="12 13">
    <name type="scientific">Strongylocentrotus purpuratus</name>
    <name type="common">Purple sea urchin</name>
    <dbReference type="NCBI Taxonomy" id="7668"/>
    <lineage>
        <taxon>Eukaryota</taxon>
        <taxon>Metazoa</taxon>
        <taxon>Echinodermata</taxon>
        <taxon>Eleutherozoa</taxon>
        <taxon>Echinozoa</taxon>
        <taxon>Echinoidea</taxon>
        <taxon>Euechinoidea</taxon>
        <taxon>Echinacea</taxon>
        <taxon>Camarodonta</taxon>
        <taxon>Echinidea</taxon>
        <taxon>Strongylocentrotidae</taxon>
        <taxon>Strongylocentrotus</taxon>
    </lineage>
</organism>
<keyword evidence="7" id="KW-0408">Iron</keyword>
<dbReference type="AlphaFoldDB" id="A0A7M7HEZ3"/>
<dbReference type="Proteomes" id="UP000007110">
    <property type="component" value="Unassembled WGS sequence"/>
</dbReference>
<keyword evidence="13" id="KW-1185">Reference proteome</keyword>
<protein>
    <recommendedName>
        <fullName evidence="8">uS12 prolyl 3-hydroxylase</fullName>
    </recommendedName>
</protein>
<dbReference type="InterPro" id="IPR039558">
    <property type="entry name" value="TPA1/OFD1_N"/>
</dbReference>
<dbReference type="PANTHER" id="PTHR12117">
    <property type="entry name" value="HISTONE ACETYLTRANSFERASE COMPLEX"/>
    <property type="match status" value="1"/>
</dbReference>
<evidence type="ECO:0000256" key="2">
    <source>
        <dbReference type="ARBA" id="ARBA00007443"/>
    </source>
</evidence>
<dbReference type="GO" id="GO:0006449">
    <property type="term" value="P:regulation of translational termination"/>
    <property type="evidence" value="ECO:0000318"/>
    <property type="project" value="GO_Central"/>
</dbReference>
<feature type="domain" description="Fe2OG dioxygenase" evidence="11">
    <location>
        <begin position="166"/>
        <end position="268"/>
    </location>
</feature>
<dbReference type="Gene3D" id="2.60.120.620">
    <property type="entry name" value="q2cbj1_9rhob like domain"/>
    <property type="match status" value="2"/>
</dbReference>
<keyword evidence="6" id="KW-0560">Oxidoreductase</keyword>
<dbReference type="InterPro" id="IPR005123">
    <property type="entry name" value="Oxoglu/Fe-dep_dioxygenase_dom"/>
</dbReference>
<feature type="compositionally biased region" description="Basic and acidic residues" evidence="10">
    <location>
        <begin position="461"/>
        <end position="491"/>
    </location>
</feature>
<evidence type="ECO:0000256" key="9">
    <source>
        <dbReference type="ARBA" id="ARBA00047444"/>
    </source>
</evidence>
<reference evidence="12" key="2">
    <citation type="submission" date="2021-01" db="UniProtKB">
        <authorList>
            <consortium name="EnsemblMetazoa"/>
        </authorList>
    </citation>
    <scope>IDENTIFICATION</scope>
</reference>
<dbReference type="Pfam" id="PF10637">
    <property type="entry name" value="Ofd1_CTDD"/>
    <property type="match status" value="2"/>
</dbReference>
<evidence type="ECO:0000256" key="3">
    <source>
        <dbReference type="ARBA" id="ARBA00022723"/>
    </source>
</evidence>
<dbReference type="RefSeq" id="XP_011661014.2">
    <property type="nucleotide sequence ID" value="XM_011662712.2"/>
</dbReference>
<dbReference type="KEGG" id="spu:587924"/>
<dbReference type="CTD" id="55239"/>
<dbReference type="Pfam" id="PF13661">
    <property type="entry name" value="2OG-FeII_Oxy_4"/>
    <property type="match status" value="1"/>
</dbReference>
<dbReference type="OrthoDB" id="430522at2759"/>
<dbReference type="InterPro" id="IPR019601">
    <property type="entry name" value="Oxoglutarate/Fe-dep_Oase_C"/>
</dbReference>
<reference evidence="13" key="1">
    <citation type="submission" date="2015-02" db="EMBL/GenBank/DDBJ databases">
        <title>Genome sequencing for Strongylocentrotus purpuratus.</title>
        <authorList>
            <person name="Murali S."/>
            <person name="Liu Y."/>
            <person name="Vee V."/>
            <person name="English A."/>
            <person name="Wang M."/>
            <person name="Skinner E."/>
            <person name="Han Y."/>
            <person name="Muzny D.M."/>
            <person name="Worley K.C."/>
            <person name="Gibbs R.A."/>
        </authorList>
    </citation>
    <scope>NUCLEOTIDE SEQUENCE</scope>
</reference>
<dbReference type="GeneID" id="587924"/>
<dbReference type="EnsemblMetazoa" id="XM_011662712">
    <property type="protein sequence ID" value="XP_011661014"/>
    <property type="gene ID" value="LOC587924"/>
</dbReference>
<feature type="region of interest" description="Disordered" evidence="10">
    <location>
        <begin position="1"/>
        <end position="41"/>
    </location>
</feature>
<evidence type="ECO:0000259" key="11">
    <source>
        <dbReference type="PROSITE" id="PS51471"/>
    </source>
</evidence>
<dbReference type="GO" id="GO:0031543">
    <property type="term" value="F:peptidyl-proline dioxygenase activity"/>
    <property type="evidence" value="ECO:0000318"/>
    <property type="project" value="GO_Central"/>
</dbReference>
<comment type="similarity">
    <text evidence="2">Belongs to the TPA1 family.</text>
</comment>
<evidence type="ECO:0000256" key="6">
    <source>
        <dbReference type="ARBA" id="ARBA00023002"/>
    </source>
</evidence>
<dbReference type="InParanoid" id="A0A7M7HEZ3"/>
<dbReference type="SMART" id="SM00702">
    <property type="entry name" value="P4Hc"/>
    <property type="match status" value="1"/>
</dbReference>
<dbReference type="PANTHER" id="PTHR12117:SF0">
    <property type="entry name" value="PROLYL 3-HYDROXYLASE OGFOD1"/>
    <property type="match status" value="1"/>
</dbReference>
<evidence type="ECO:0000256" key="10">
    <source>
        <dbReference type="SAM" id="MobiDB-lite"/>
    </source>
</evidence>
<comment type="cofactor">
    <cofactor evidence="1">
        <name>L-ascorbate</name>
        <dbReference type="ChEBI" id="CHEBI:38290"/>
    </cofactor>
</comment>
<keyword evidence="5" id="KW-0223">Dioxygenase</keyword>
<evidence type="ECO:0000256" key="7">
    <source>
        <dbReference type="ARBA" id="ARBA00023004"/>
    </source>
</evidence>
<feature type="region of interest" description="Disordered" evidence="10">
    <location>
        <begin position="399"/>
        <end position="496"/>
    </location>
</feature>